<name>A0A7S1AKR5_NOCSC</name>
<dbReference type="InterPro" id="IPR006342">
    <property type="entry name" value="FkbM_mtfrase"/>
</dbReference>
<accession>A0A7S1AKR5</accession>
<protein>
    <recommendedName>
        <fullName evidence="1">Methyltransferase FkbM domain-containing protein</fullName>
    </recommendedName>
</protein>
<gene>
    <name evidence="2" type="ORF">NSCI0253_LOCUS31816</name>
</gene>
<feature type="domain" description="Methyltransferase FkbM" evidence="1">
    <location>
        <begin position="93"/>
        <end position="259"/>
    </location>
</feature>
<dbReference type="EMBL" id="HBFQ01044885">
    <property type="protein sequence ID" value="CAD8857464.1"/>
    <property type="molecule type" value="Transcribed_RNA"/>
</dbReference>
<evidence type="ECO:0000313" key="2">
    <source>
        <dbReference type="EMBL" id="CAD8857464.1"/>
    </source>
</evidence>
<organism evidence="2">
    <name type="scientific">Noctiluca scintillans</name>
    <name type="common">Sea sparkle</name>
    <name type="synonym">Red tide dinoflagellate</name>
    <dbReference type="NCBI Taxonomy" id="2966"/>
    <lineage>
        <taxon>Eukaryota</taxon>
        <taxon>Sar</taxon>
        <taxon>Alveolata</taxon>
        <taxon>Dinophyceae</taxon>
        <taxon>Noctilucales</taxon>
        <taxon>Noctilucaceae</taxon>
        <taxon>Noctiluca</taxon>
    </lineage>
</organism>
<sequence>MGRAEVTIGVVCSLLLLGLIGFRATRWSSKRVCGAGEDCQTQTFQVLDRLAAGRYYAAKSRGEHIQTDLDRLLQRALKERVGQRGGIPAIVWVGANDSTGWSEVEDYKGYTGIVAPRAVFVEPNPLLLLPLQSQLLAEGANLSQVTIVNAIICANNEQAVSFDAVSPSVGAEAEFLRGNRKVGTAKTAVRCITPHSMLVEAQLEPAGVDALHIDGEGDDARILEMFLAVDNIDPAYIQFEFANMAAADQQRLMTTLTARKYDIHVVGPNLAAVKKIVGAEL</sequence>
<proteinExistence type="predicted"/>
<evidence type="ECO:0000259" key="1">
    <source>
        <dbReference type="Pfam" id="PF05050"/>
    </source>
</evidence>
<dbReference type="Pfam" id="PF05050">
    <property type="entry name" value="Methyltransf_21"/>
    <property type="match status" value="1"/>
</dbReference>
<dbReference type="AlphaFoldDB" id="A0A7S1AKR5"/>
<reference evidence="2" key="1">
    <citation type="submission" date="2021-01" db="EMBL/GenBank/DDBJ databases">
        <authorList>
            <person name="Corre E."/>
            <person name="Pelletier E."/>
            <person name="Niang G."/>
            <person name="Scheremetjew M."/>
            <person name="Finn R."/>
            <person name="Kale V."/>
            <person name="Holt S."/>
            <person name="Cochrane G."/>
            <person name="Meng A."/>
            <person name="Brown T."/>
            <person name="Cohen L."/>
        </authorList>
    </citation>
    <scope>NUCLEOTIDE SEQUENCE</scope>
</reference>